<dbReference type="Gene3D" id="3.40.50.300">
    <property type="entry name" value="P-loop containing nucleotide triphosphate hydrolases"/>
    <property type="match status" value="1"/>
</dbReference>
<proteinExistence type="inferred from homology"/>
<dbReference type="RefSeq" id="WP_093750913.1">
    <property type="nucleotide sequence ID" value="NZ_BSYN01000002.1"/>
</dbReference>
<dbReference type="PROSITE" id="PS00211">
    <property type="entry name" value="ABC_TRANSPORTER_1"/>
    <property type="match status" value="1"/>
</dbReference>
<evidence type="ECO:0000256" key="2">
    <source>
        <dbReference type="ARBA" id="ARBA00022448"/>
    </source>
</evidence>
<evidence type="ECO:0000259" key="5">
    <source>
        <dbReference type="PROSITE" id="PS50893"/>
    </source>
</evidence>
<protein>
    <submittedName>
        <fullName evidence="6">Iron complex transport system ATP-binding protein</fullName>
    </submittedName>
</protein>
<dbReference type="InterPro" id="IPR017871">
    <property type="entry name" value="ABC_transporter-like_CS"/>
</dbReference>
<dbReference type="InterPro" id="IPR003439">
    <property type="entry name" value="ABC_transporter-like_ATP-bd"/>
</dbReference>
<comment type="similarity">
    <text evidence="1">Belongs to the ABC transporter superfamily.</text>
</comment>
<dbReference type="EMBL" id="FNNG01000002">
    <property type="protein sequence ID" value="SDW42590.1"/>
    <property type="molecule type" value="Genomic_DNA"/>
</dbReference>
<organism evidence="6 7">
    <name type="scientific">Tepidimicrobium xylanilyticum</name>
    <dbReference type="NCBI Taxonomy" id="1123352"/>
    <lineage>
        <taxon>Bacteria</taxon>
        <taxon>Bacillati</taxon>
        <taxon>Bacillota</taxon>
        <taxon>Tissierellia</taxon>
        <taxon>Tissierellales</taxon>
        <taxon>Tepidimicrobiaceae</taxon>
        <taxon>Tepidimicrobium</taxon>
    </lineage>
</organism>
<evidence type="ECO:0000313" key="7">
    <source>
        <dbReference type="Proteomes" id="UP000198828"/>
    </source>
</evidence>
<dbReference type="SUPFAM" id="SSF52540">
    <property type="entry name" value="P-loop containing nucleoside triphosphate hydrolases"/>
    <property type="match status" value="1"/>
</dbReference>
<dbReference type="InterPro" id="IPR027417">
    <property type="entry name" value="P-loop_NTPase"/>
</dbReference>
<name>A0A1H2TFH8_9FIRM</name>
<dbReference type="GO" id="GO:0016887">
    <property type="term" value="F:ATP hydrolysis activity"/>
    <property type="evidence" value="ECO:0007669"/>
    <property type="project" value="InterPro"/>
</dbReference>
<accession>A0A1H2TFH8</accession>
<keyword evidence="3" id="KW-0547">Nucleotide-binding</keyword>
<dbReference type="InterPro" id="IPR050153">
    <property type="entry name" value="Metal_Ion_Import_ABC"/>
</dbReference>
<dbReference type="AlphaFoldDB" id="A0A1H2TFH8"/>
<dbReference type="GO" id="GO:0005524">
    <property type="term" value="F:ATP binding"/>
    <property type="evidence" value="ECO:0007669"/>
    <property type="project" value="UniProtKB-KW"/>
</dbReference>
<sequence length="250" mass="28482">MSLLADNISFSYWKEDIIRNVAFSIEEGDCLAVLGTNGAGKSTLLKCLNRILEPQGGTVYINGKDSFKLKRSDIAKNIGYVPQNHNFTKERVFDTVLLGRKPYIKWYLGQRDIKIVEEVLELLDLKDYSMRYIHELSGGELQKVIIARALVQEPKILLMDEPTSNLDLRNQVEVLNMIKKIIKKKRISAIITIHDLNLALRFANKFLLLKEGECFNFGDASIINPESIKQVYDVEVVIKDYKGIPVIIPI</sequence>
<dbReference type="PANTHER" id="PTHR42734:SF6">
    <property type="entry name" value="MOLYBDATE IMPORT ATP-BINDING PROTEIN MOLC"/>
    <property type="match status" value="1"/>
</dbReference>
<dbReference type="OrthoDB" id="9787851at2"/>
<dbReference type="Proteomes" id="UP000198828">
    <property type="component" value="Unassembled WGS sequence"/>
</dbReference>
<dbReference type="InterPro" id="IPR003593">
    <property type="entry name" value="AAA+_ATPase"/>
</dbReference>
<evidence type="ECO:0000256" key="4">
    <source>
        <dbReference type="ARBA" id="ARBA00022840"/>
    </source>
</evidence>
<keyword evidence="2" id="KW-0813">Transport</keyword>
<keyword evidence="4 6" id="KW-0067">ATP-binding</keyword>
<dbReference type="SMART" id="SM00382">
    <property type="entry name" value="AAA"/>
    <property type="match status" value="1"/>
</dbReference>
<dbReference type="CDD" id="cd03214">
    <property type="entry name" value="ABC_Iron-Siderophores_B12_Hemin"/>
    <property type="match status" value="1"/>
</dbReference>
<dbReference type="PANTHER" id="PTHR42734">
    <property type="entry name" value="METAL TRANSPORT SYSTEM ATP-BINDING PROTEIN TM_0124-RELATED"/>
    <property type="match status" value="1"/>
</dbReference>
<dbReference type="Pfam" id="PF00005">
    <property type="entry name" value="ABC_tran"/>
    <property type="match status" value="1"/>
</dbReference>
<gene>
    <name evidence="6" type="ORF">SAMN05660923_00698</name>
</gene>
<evidence type="ECO:0000313" key="6">
    <source>
        <dbReference type="EMBL" id="SDW42590.1"/>
    </source>
</evidence>
<keyword evidence="7" id="KW-1185">Reference proteome</keyword>
<evidence type="ECO:0000256" key="3">
    <source>
        <dbReference type="ARBA" id="ARBA00022741"/>
    </source>
</evidence>
<feature type="domain" description="ABC transporter" evidence="5">
    <location>
        <begin position="3"/>
        <end position="236"/>
    </location>
</feature>
<evidence type="ECO:0000256" key="1">
    <source>
        <dbReference type="ARBA" id="ARBA00005417"/>
    </source>
</evidence>
<dbReference type="PROSITE" id="PS50893">
    <property type="entry name" value="ABC_TRANSPORTER_2"/>
    <property type="match status" value="1"/>
</dbReference>
<dbReference type="FunFam" id="3.40.50.300:FF:000134">
    <property type="entry name" value="Iron-enterobactin ABC transporter ATP-binding protein"/>
    <property type="match status" value="1"/>
</dbReference>
<reference evidence="6 7" key="1">
    <citation type="submission" date="2016-10" db="EMBL/GenBank/DDBJ databases">
        <authorList>
            <person name="de Groot N.N."/>
        </authorList>
    </citation>
    <scope>NUCLEOTIDE SEQUENCE [LARGE SCALE GENOMIC DNA]</scope>
    <source>
        <strain evidence="6 7">DSM 23310</strain>
    </source>
</reference>